<comment type="similarity">
    <text evidence="1">Belongs to the short-chain dehydrogenases/reductases (SDR) family.</text>
</comment>
<dbReference type="InterPro" id="IPR036291">
    <property type="entry name" value="NAD(P)-bd_dom_sf"/>
</dbReference>
<dbReference type="PANTHER" id="PTHR24320:SF272">
    <property type="entry name" value="NAD(P)-BINDING ROSSMANN-FOLD SUPERFAMILY PROTEIN"/>
    <property type="match status" value="1"/>
</dbReference>
<dbReference type="EMBL" id="RZGY01000001">
    <property type="protein sequence ID" value="RUQ86445.1"/>
    <property type="molecule type" value="Genomic_DNA"/>
</dbReference>
<dbReference type="PRINTS" id="PR00081">
    <property type="entry name" value="GDHRDH"/>
</dbReference>
<name>A0ABY0C8Y5_9MICO</name>
<evidence type="ECO:0000313" key="4">
    <source>
        <dbReference type="Proteomes" id="UP000268291"/>
    </source>
</evidence>
<keyword evidence="2" id="KW-0560">Oxidoreductase</keyword>
<dbReference type="InterPro" id="IPR002347">
    <property type="entry name" value="SDR_fam"/>
</dbReference>
<dbReference type="Proteomes" id="UP000268291">
    <property type="component" value="Unassembled WGS sequence"/>
</dbReference>
<gene>
    <name evidence="3" type="ORF">ELQ93_05505</name>
</gene>
<dbReference type="PANTHER" id="PTHR24320">
    <property type="entry name" value="RETINOL DEHYDROGENASE"/>
    <property type="match status" value="1"/>
</dbReference>
<protein>
    <submittedName>
        <fullName evidence="3">SDR family NAD(P)-dependent oxidoreductase</fullName>
    </submittedName>
</protein>
<comment type="caution">
    <text evidence="3">The sequence shown here is derived from an EMBL/GenBank/DDBJ whole genome shotgun (WGS) entry which is preliminary data.</text>
</comment>
<dbReference type="RefSeq" id="WP_106564025.1">
    <property type="nucleotide sequence ID" value="NZ_PYAU01000001.1"/>
</dbReference>
<dbReference type="Gene3D" id="3.40.50.720">
    <property type="entry name" value="NAD(P)-binding Rossmann-like Domain"/>
    <property type="match status" value="1"/>
</dbReference>
<reference evidence="3 4" key="1">
    <citation type="submission" date="2018-12" db="EMBL/GenBank/DDBJ databases">
        <authorList>
            <person name="hu s."/>
            <person name="Xu Y."/>
            <person name="Xu B."/>
            <person name="Li F."/>
        </authorList>
    </citation>
    <scope>NUCLEOTIDE SEQUENCE [LARGE SCALE GENOMIC DNA]</scope>
    <source>
        <strain evidence="3 4">KSW2-17</strain>
    </source>
</reference>
<keyword evidence="4" id="KW-1185">Reference proteome</keyword>
<dbReference type="Pfam" id="PF00106">
    <property type="entry name" value="adh_short"/>
    <property type="match status" value="1"/>
</dbReference>
<organism evidence="3 4">
    <name type="scientific">Labedella gwakjiensis</name>
    <dbReference type="NCBI Taxonomy" id="390269"/>
    <lineage>
        <taxon>Bacteria</taxon>
        <taxon>Bacillati</taxon>
        <taxon>Actinomycetota</taxon>
        <taxon>Actinomycetes</taxon>
        <taxon>Micrococcales</taxon>
        <taxon>Microbacteriaceae</taxon>
        <taxon>Labedella</taxon>
    </lineage>
</organism>
<dbReference type="NCBIfam" id="NF004845">
    <property type="entry name" value="PRK06196.1"/>
    <property type="match status" value="1"/>
</dbReference>
<proteinExistence type="inferred from homology"/>
<dbReference type="SUPFAM" id="SSF51735">
    <property type="entry name" value="NAD(P)-binding Rossmann-fold domains"/>
    <property type="match status" value="1"/>
</dbReference>
<accession>A0ABY0C8Y5</accession>
<evidence type="ECO:0000256" key="2">
    <source>
        <dbReference type="ARBA" id="ARBA00023002"/>
    </source>
</evidence>
<sequence>MTSTSDMIARQQPLTTAFGYRSTAAEVIAGHDLHGKTAIVTGGYSGLGLETVKALSGAGVRVIVPARRVDVARTALDGVTGVEVAAMDLGDLDSVTTFTAGVRDAEASIDLVINVAGIMATPEGRTRQGWESQFGTNHLGHFALIGGVAPLLSEGARVVSYSSVGHYRSPVRFDDINFESEPYDPWVSYGQAKTANALFAVGLDARAAGRGIHAYSVHPGGIMTDLQRHMPREELVQRGWVDADGTPNPLFKTPEQGAATGLWAATAPELSTRGGVYAEDSSLKGVVPADHADTNTGGVKEWAIDTDAADRLWDLSVTATGLDPFGNA</sequence>
<evidence type="ECO:0000313" key="3">
    <source>
        <dbReference type="EMBL" id="RUQ86445.1"/>
    </source>
</evidence>
<evidence type="ECO:0000256" key="1">
    <source>
        <dbReference type="ARBA" id="ARBA00006484"/>
    </source>
</evidence>